<organism evidence="2 3">
    <name type="scientific">Tuber aestivum</name>
    <name type="common">summer truffle</name>
    <dbReference type="NCBI Taxonomy" id="59557"/>
    <lineage>
        <taxon>Eukaryota</taxon>
        <taxon>Fungi</taxon>
        <taxon>Dikarya</taxon>
        <taxon>Ascomycota</taxon>
        <taxon>Pezizomycotina</taxon>
        <taxon>Pezizomycetes</taxon>
        <taxon>Pezizales</taxon>
        <taxon>Tuberaceae</taxon>
        <taxon>Tuber</taxon>
    </lineage>
</organism>
<evidence type="ECO:0000256" key="1">
    <source>
        <dbReference type="SAM" id="MobiDB-lite"/>
    </source>
</evidence>
<name>A0A292Q8G1_9PEZI</name>
<reference evidence="2" key="1">
    <citation type="submission" date="2015-10" db="EMBL/GenBank/DDBJ databases">
        <authorList>
            <person name="Regsiter A."/>
            <person name="william w."/>
        </authorList>
    </citation>
    <scope>NUCLEOTIDE SEQUENCE</scope>
    <source>
        <strain evidence="2">Montdore</strain>
    </source>
</reference>
<gene>
    <name evidence="2" type="ORF">GSTUAT00000894001</name>
</gene>
<feature type="region of interest" description="Disordered" evidence="1">
    <location>
        <begin position="157"/>
        <end position="283"/>
    </location>
</feature>
<keyword evidence="3" id="KW-1185">Reference proteome</keyword>
<dbReference type="Proteomes" id="UP001412239">
    <property type="component" value="Unassembled WGS sequence"/>
</dbReference>
<dbReference type="EMBL" id="LN890953">
    <property type="protein sequence ID" value="CUS15000.1"/>
    <property type="molecule type" value="Genomic_DNA"/>
</dbReference>
<protein>
    <submittedName>
        <fullName evidence="2">Uncharacterized protein</fullName>
    </submittedName>
</protein>
<proteinExistence type="predicted"/>
<feature type="compositionally biased region" description="Polar residues" evidence="1">
    <location>
        <begin position="252"/>
        <end position="282"/>
    </location>
</feature>
<evidence type="ECO:0000313" key="2">
    <source>
        <dbReference type="EMBL" id="CUS15000.1"/>
    </source>
</evidence>
<feature type="region of interest" description="Disordered" evidence="1">
    <location>
        <begin position="329"/>
        <end position="354"/>
    </location>
</feature>
<sequence length="374" mass="41729">MQNSDDDNDWGDLLPSLEETLKLLPELRETAEALGNLRTDPNHNDPKSCGHSGPPTSRSIEPVRTPPYNPPFPNEPARRGRRSKPDLRGLYTPRHRRNTHVASGENKQLSLPTTLNSNRVLPKKGSYRAVMAEAKLFVAEKEAQLQFTPANEHKKLYGLGRGEVGDPAEPNPAQDTKKKSKINSFPIAKRSQPSNAAKIAQKKHEHRYMGLTPYLSTSDSSESTDDAKKTSYRAKLFGLRKGSSRSRKTTAERSASPRSSHGGTQYHTRASPLVTSEVTNKSFRPRRRAAVVAMERARSQFDDPFPGFFAPRRVNRRTAEQNALIPKFAQKEPAIKMDGSASEDDEVSSVPVPVNSMCRGTQLFYKMENIDPEE</sequence>
<dbReference type="AlphaFoldDB" id="A0A292Q8G1"/>
<feature type="compositionally biased region" description="Pro residues" evidence="1">
    <location>
        <begin position="64"/>
        <end position="74"/>
    </location>
</feature>
<evidence type="ECO:0000313" key="3">
    <source>
        <dbReference type="Proteomes" id="UP001412239"/>
    </source>
</evidence>
<feature type="region of interest" description="Disordered" evidence="1">
    <location>
        <begin position="32"/>
        <end position="112"/>
    </location>
</feature>
<accession>A0A292Q8G1</accession>